<proteinExistence type="predicted"/>
<comment type="caution">
    <text evidence="1">The sequence shown here is derived from an EMBL/GenBank/DDBJ whole genome shotgun (WGS) entry which is preliminary data.</text>
</comment>
<dbReference type="RefSeq" id="WP_184866569.1">
    <property type="nucleotide sequence ID" value="NZ_JACHIR010000001.1"/>
</dbReference>
<evidence type="ECO:0000313" key="1">
    <source>
        <dbReference type="EMBL" id="MBB5894680.1"/>
    </source>
</evidence>
<evidence type="ECO:0000313" key="2">
    <source>
        <dbReference type="Proteomes" id="UP000585638"/>
    </source>
</evidence>
<accession>A0A7W9NJ81</accession>
<dbReference type="Proteomes" id="UP000585638">
    <property type="component" value="Unassembled WGS sequence"/>
</dbReference>
<dbReference type="AlphaFoldDB" id="A0A7W9NJ81"/>
<keyword evidence="2" id="KW-1185">Reference proteome</keyword>
<keyword evidence="1" id="KW-0560">Oxidoreductase</keyword>
<gene>
    <name evidence="1" type="ORF">BJ998_005876</name>
</gene>
<dbReference type="SUPFAM" id="SSF53213">
    <property type="entry name" value="LigB-like"/>
    <property type="match status" value="1"/>
</dbReference>
<organism evidence="1 2">
    <name type="scientific">Kutzneria kofuensis</name>
    <dbReference type="NCBI Taxonomy" id="103725"/>
    <lineage>
        <taxon>Bacteria</taxon>
        <taxon>Bacillati</taxon>
        <taxon>Actinomycetota</taxon>
        <taxon>Actinomycetes</taxon>
        <taxon>Pseudonocardiales</taxon>
        <taxon>Pseudonocardiaceae</taxon>
        <taxon>Kutzneria</taxon>
    </lineage>
</organism>
<keyword evidence="1" id="KW-0223">Dioxygenase</keyword>
<dbReference type="Gene3D" id="3.40.830.10">
    <property type="entry name" value="LigB-like"/>
    <property type="match status" value="1"/>
</dbReference>
<reference evidence="1 2" key="1">
    <citation type="submission" date="2020-08" db="EMBL/GenBank/DDBJ databases">
        <title>Sequencing the genomes of 1000 actinobacteria strains.</title>
        <authorList>
            <person name="Klenk H.-P."/>
        </authorList>
    </citation>
    <scope>NUCLEOTIDE SEQUENCE [LARGE SCALE GENOMIC DNA]</scope>
    <source>
        <strain evidence="1 2">DSM 43851</strain>
    </source>
</reference>
<protein>
    <submittedName>
        <fullName evidence="1">Aromatic ring-opening dioxygenase LigB subunit</fullName>
    </submittedName>
</protein>
<dbReference type="GO" id="GO:0051213">
    <property type="term" value="F:dioxygenase activity"/>
    <property type="evidence" value="ECO:0007669"/>
    <property type="project" value="UniProtKB-KW"/>
</dbReference>
<name>A0A7W9NJ81_9PSEU</name>
<sequence length="235" mass="24221">MIVGVAVVPHPPLLVPELVAGAVAETEAVRRACVAAGKRLAALSRDWLAIAGDPHFHGLTSADAVGTFRGYGVDKIVSLAEGAGADDVDPGLPLPVLAAGWLREQAGAARVVVQTIDPVGSVNDSKRVGERLARQDRPVGLLVLGDGSSRHPGPSGHPDERSVGYDLGVREALATADLDALLGLDVELAAELNVSGRAAWQALAGAAAGRSWRAELLYSDAPFGVGYHVACWEPA</sequence>
<dbReference type="EMBL" id="JACHIR010000001">
    <property type="protein sequence ID" value="MBB5894680.1"/>
    <property type="molecule type" value="Genomic_DNA"/>
</dbReference>